<keyword evidence="3 8" id="KW-0378">Hydrolase</keyword>
<dbReference type="Pfam" id="PF17389">
    <property type="entry name" value="Bac_rhamnosid6H"/>
    <property type="match status" value="1"/>
</dbReference>
<dbReference type="Pfam" id="PF25788">
    <property type="entry name" value="Ig_Rha78A_N"/>
    <property type="match status" value="1"/>
</dbReference>
<dbReference type="PANTHER" id="PTHR33307">
    <property type="entry name" value="ALPHA-RHAMNOSIDASE (EUROFUNG)"/>
    <property type="match status" value="1"/>
</dbReference>
<dbReference type="RefSeq" id="WP_185052216.1">
    <property type="nucleotide sequence ID" value="NZ_BAABIX010000015.1"/>
</dbReference>
<evidence type="ECO:0000313" key="9">
    <source>
        <dbReference type="Proteomes" id="UP000578449"/>
    </source>
</evidence>
<feature type="domain" description="Alpha-L-rhamnosidase concanavalin-like" evidence="4">
    <location>
        <begin position="337"/>
        <end position="429"/>
    </location>
</feature>
<dbReference type="PANTHER" id="PTHR33307:SF6">
    <property type="entry name" value="ALPHA-RHAMNOSIDASE (EUROFUNG)-RELATED"/>
    <property type="match status" value="1"/>
</dbReference>
<evidence type="ECO:0000256" key="3">
    <source>
        <dbReference type="ARBA" id="ARBA00022801"/>
    </source>
</evidence>
<evidence type="ECO:0000256" key="2">
    <source>
        <dbReference type="ARBA" id="ARBA00012652"/>
    </source>
</evidence>
<dbReference type="Proteomes" id="UP000578449">
    <property type="component" value="Unassembled WGS sequence"/>
</dbReference>
<evidence type="ECO:0000313" key="8">
    <source>
        <dbReference type="EMBL" id="MBB5135278.1"/>
    </source>
</evidence>
<comment type="catalytic activity">
    <reaction evidence="1">
        <text>Hydrolysis of terminal non-reducing alpha-L-rhamnose residues in alpha-L-rhamnosides.</text>
        <dbReference type="EC" id="3.2.1.40"/>
    </reaction>
</comment>
<evidence type="ECO:0000256" key="1">
    <source>
        <dbReference type="ARBA" id="ARBA00001445"/>
    </source>
</evidence>
<dbReference type="GO" id="GO:0030596">
    <property type="term" value="F:alpha-L-rhamnosidase activity"/>
    <property type="evidence" value="ECO:0007669"/>
    <property type="project" value="UniProtKB-EC"/>
</dbReference>
<dbReference type="Gene3D" id="1.50.10.10">
    <property type="match status" value="1"/>
</dbReference>
<feature type="domain" description="Bacterial alpha-L-rhamnosidase N-terminal" evidence="5">
    <location>
        <begin position="155"/>
        <end position="324"/>
    </location>
</feature>
<evidence type="ECO:0000259" key="7">
    <source>
        <dbReference type="Pfam" id="PF17390"/>
    </source>
</evidence>
<protein>
    <recommendedName>
        <fullName evidence="2">alpha-L-rhamnosidase</fullName>
        <ecNumber evidence="2">3.2.1.40</ecNumber>
    </recommendedName>
</protein>
<reference evidence="8 9" key="1">
    <citation type="submission" date="2020-08" db="EMBL/GenBank/DDBJ databases">
        <title>Genomic Encyclopedia of Type Strains, Phase IV (KMG-IV): sequencing the most valuable type-strain genomes for metagenomic binning, comparative biology and taxonomic classification.</title>
        <authorList>
            <person name="Goeker M."/>
        </authorList>
    </citation>
    <scope>NUCLEOTIDE SEQUENCE [LARGE SCALE GENOMIC DNA]</scope>
    <source>
        <strain evidence="8 9">DSM 45615</strain>
    </source>
</reference>
<dbReference type="Gene3D" id="2.60.120.260">
    <property type="entry name" value="Galactose-binding domain-like"/>
    <property type="match status" value="2"/>
</dbReference>
<keyword evidence="9" id="KW-1185">Reference proteome</keyword>
<comment type="caution">
    <text evidence="8">The sequence shown here is derived from an EMBL/GenBank/DDBJ whole genome shotgun (WGS) entry which is preliminary data.</text>
</comment>
<dbReference type="Pfam" id="PF17390">
    <property type="entry name" value="Bac_rhamnosid_C"/>
    <property type="match status" value="1"/>
</dbReference>
<dbReference type="InterPro" id="IPR013783">
    <property type="entry name" value="Ig-like_fold"/>
</dbReference>
<gene>
    <name evidence="8" type="ORF">HNP84_005014</name>
</gene>
<proteinExistence type="predicted"/>
<dbReference type="Pfam" id="PF05592">
    <property type="entry name" value="Bac_rhamnosid"/>
    <property type="match status" value="1"/>
</dbReference>
<evidence type="ECO:0000259" key="4">
    <source>
        <dbReference type="Pfam" id="PF05592"/>
    </source>
</evidence>
<dbReference type="InterPro" id="IPR016007">
    <property type="entry name" value="Alpha_rhamnosid"/>
</dbReference>
<evidence type="ECO:0000259" key="6">
    <source>
        <dbReference type="Pfam" id="PF17389"/>
    </source>
</evidence>
<organism evidence="8 9">
    <name type="scientific">Thermocatellispora tengchongensis</name>
    <dbReference type="NCBI Taxonomy" id="1073253"/>
    <lineage>
        <taxon>Bacteria</taxon>
        <taxon>Bacillati</taxon>
        <taxon>Actinomycetota</taxon>
        <taxon>Actinomycetes</taxon>
        <taxon>Streptosporangiales</taxon>
        <taxon>Streptosporangiaceae</taxon>
        <taxon>Thermocatellispora</taxon>
    </lineage>
</organism>
<sequence length="903" mass="99928">MRELLPYGLSCELLTEPLGLDEPAPRLAWRLRSGARGARQRAYRVVVRDEGGRVAWDTGRVESARQRAGYAGEPLRPRTRYTWSAEVWDDAEEPAGRAESWFETGLMGGWRASWIGVDETVLPVFDPPVDDDLTANTRRLSYCPHLRRSFGLARRPERARIYASAQGVYRLYVNGVAVTDAELQPGWTDYRHRIPYHAHDVTGLLREGENVLAVVLADGWWSGFVGFDPRRAGKLYGDAPAFLAQLHVDHDDGSGEVIVTDGAWRESRGTLRYSDLLMGEYHDARERRDGWDLPGFDDSAWTPAAVTGGDTSLLTAARAQPVRVLADLPAERTWRGPDGHLIADLGQNMVGRVRLTVRGAARGTRIRLRHAEMLDQDGRLYLANLRRAEATDVYVCAGEPEEVYEPAFTFHGFRYVEVAGWDDVEVTGRAMHSDTPWTGEFTCDDAMVNRLHENIRWGQRGNFLSVPTDCPQRDERLGWLADAQVFLPTAARGADVAAFFANWMEDVLAGQDADGAFPDVAPLVCLTREGAPAWGDAGVIIPWTLYRLYGDDRVLRRCYPAMTRWVDHIRRHNPDLIWRRRTGRHYGDWLQIGAETPREVLATAYFARSAELTGRAARVLGEHEDAARHEELAAAVRAAFAREFVTEDGRIEGDTQTCYLLALEFGLLPEHLRDAAAAHLARDVEKNGDHLTTGFIGVSLLCPVLTRIGRADLAYALLHQEGFPGWLFSVKQGATTIWERWDGWTPERGFQSPNMNSFNHYSLGAVGEWLYGGVAGIGQEPDSVAYEKLTLAPRPGGRLTRASAVQETARGRVESAWSVTGATITLDVLIPPGAEATVRIPTSDPGRVAESARPIGECGHVTVLGHAGQGDGALVCAVASGRYRFTAPWAANEPPAVTERTTS</sequence>
<dbReference type="Pfam" id="PF08531">
    <property type="entry name" value="Bac_rhamnosid_N"/>
    <property type="match status" value="1"/>
</dbReference>
<keyword evidence="8" id="KW-0326">Glycosidase</keyword>
<name>A0A840P6H9_9ACTN</name>
<dbReference type="GO" id="GO:0005975">
    <property type="term" value="P:carbohydrate metabolic process"/>
    <property type="evidence" value="ECO:0007669"/>
    <property type="project" value="InterPro"/>
</dbReference>
<dbReference type="AlphaFoldDB" id="A0A840P6H9"/>
<dbReference type="SUPFAM" id="SSF48208">
    <property type="entry name" value="Six-hairpin glycosidases"/>
    <property type="match status" value="1"/>
</dbReference>
<dbReference type="InterPro" id="IPR013737">
    <property type="entry name" value="Bac_rhamnosid_N"/>
</dbReference>
<feature type="domain" description="Alpha-L-rhamnosidase six-hairpin glycosidase" evidence="6">
    <location>
        <begin position="438"/>
        <end position="772"/>
    </location>
</feature>
<dbReference type="Gene3D" id="2.60.420.10">
    <property type="entry name" value="Maltose phosphorylase, domain 3"/>
    <property type="match status" value="1"/>
</dbReference>
<dbReference type="InterPro" id="IPR035398">
    <property type="entry name" value="Bac_rhamnosid_C"/>
</dbReference>
<dbReference type="EMBL" id="JACHGN010000010">
    <property type="protein sequence ID" value="MBB5135278.1"/>
    <property type="molecule type" value="Genomic_DNA"/>
</dbReference>
<accession>A0A840P6H9</accession>
<dbReference type="InterPro" id="IPR012341">
    <property type="entry name" value="6hp_glycosidase-like_sf"/>
</dbReference>
<dbReference type="InterPro" id="IPR035396">
    <property type="entry name" value="Bac_rhamnosid6H"/>
</dbReference>
<dbReference type="InterPro" id="IPR008928">
    <property type="entry name" value="6-hairpin_glycosidase_sf"/>
</dbReference>
<dbReference type="Gene3D" id="2.60.40.10">
    <property type="entry name" value="Immunoglobulins"/>
    <property type="match status" value="1"/>
</dbReference>
<dbReference type="InterPro" id="IPR008902">
    <property type="entry name" value="Rhamnosid_concanavalin"/>
</dbReference>
<feature type="domain" description="Alpha-L-rhamnosidase C-terminal" evidence="7">
    <location>
        <begin position="780"/>
        <end position="850"/>
    </location>
</feature>
<evidence type="ECO:0000259" key="5">
    <source>
        <dbReference type="Pfam" id="PF08531"/>
    </source>
</evidence>
<dbReference type="PIRSF" id="PIRSF010631">
    <property type="entry name" value="A-rhamnsds"/>
    <property type="match status" value="1"/>
</dbReference>
<dbReference type="EC" id="3.2.1.40" evidence="2"/>